<reference evidence="2 3" key="2">
    <citation type="submission" date="2019-05" db="EMBL/GenBank/DDBJ databases">
        <title>Glycomyces buryatensis sp. nov.</title>
        <authorList>
            <person name="Nikitina E."/>
        </authorList>
    </citation>
    <scope>NUCLEOTIDE SEQUENCE [LARGE SCALE GENOMIC DNA]</scope>
    <source>
        <strain evidence="2 3">18</strain>
    </source>
</reference>
<accession>A0A4S8Q880</accession>
<dbReference type="OrthoDB" id="5175505at2"/>
<dbReference type="EMBL" id="STGY01000056">
    <property type="protein sequence ID" value="THV40478.1"/>
    <property type="molecule type" value="Genomic_DNA"/>
</dbReference>
<feature type="signal peptide" evidence="1">
    <location>
        <begin position="1"/>
        <end position="21"/>
    </location>
</feature>
<evidence type="ECO:0000313" key="3">
    <source>
        <dbReference type="Proteomes" id="UP000308760"/>
    </source>
</evidence>
<comment type="caution">
    <text evidence="2">The sequence shown here is derived from an EMBL/GenBank/DDBJ whole genome shotgun (WGS) entry which is preliminary data.</text>
</comment>
<name>A0A4S8Q880_9ACTN</name>
<keyword evidence="3" id="KW-1185">Reference proteome</keyword>
<feature type="chain" id="PRO_5039477000" evidence="1">
    <location>
        <begin position="22"/>
        <end position="385"/>
    </location>
</feature>
<evidence type="ECO:0000313" key="2">
    <source>
        <dbReference type="EMBL" id="THV40478.1"/>
    </source>
</evidence>
<dbReference type="AlphaFoldDB" id="A0A4S8Q880"/>
<keyword evidence="1" id="KW-0732">Signal</keyword>
<protein>
    <submittedName>
        <fullName evidence="2">Uncharacterized protein</fullName>
    </submittedName>
</protein>
<proteinExistence type="predicted"/>
<organism evidence="2 3">
    <name type="scientific">Glycomyces buryatensis</name>
    <dbReference type="NCBI Taxonomy" id="2570927"/>
    <lineage>
        <taxon>Bacteria</taxon>
        <taxon>Bacillati</taxon>
        <taxon>Actinomycetota</taxon>
        <taxon>Actinomycetes</taxon>
        <taxon>Glycomycetales</taxon>
        <taxon>Glycomycetaceae</taxon>
        <taxon>Glycomyces</taxon>
    </lineage>
</organism>
<sequence length="385" mass="42992">MSRKRTARIALLALATASATAGCSLFGGEEELDFSANEDRLTDMYNESVRLTNELDAAGDRIVQTCLEDRGFTVHSPDEFTDTTSDERDSFLSQPPYDSWLLTADDAAVRGFWQWTSAEGAEEFFSDELWDLHDQDIVAGLEDDGMGWMAEEFLGEADEPDSEFFALSAEDQFAWYTAYMGEEWATEHRGELIGVEHSEDDYTNPPLGGCELEMIEAVYGGVTASENDEEGWTEWTARPPAPVGDFEEIEARYLDGIADAEPDYLDCLDGRGWGRWEFAVGRLAVNEYLEAAGWGSAVASIAYGEGTWADPPEDVPAADDLEGWFAFETDMALNFSECGDETGYRDAAEHAWQQAQLGYYVDIEDETYAWQEEMKGYLETAQDLM</sequence>
<gene>
    <name evidence="2" type="ORF">FAB82_14480</name>
</gene>
<dbReference type="PROSITE" id="PS51257">
    <property type="entry name" value="PROKAR_LIPOPROTEIN"/>
    <property type="match status" value="1"/>
</dbReference>
<evidence type="ECO:0000256" key="1">
    <source>
        <dbReference type="SAM" id="SignalP"/>
    </source>
</evidence>
<reference evidence="3" key="1">
    <citation type="submission" date="2019-04" db="EMBL/GenBank/DDBJ databases">
        <title>Nocardioides xinjiangensis sp. nov.</title>
        <authorList>
            <person name="Liu S."/>
        </authorList>
    </citation>
    <scope>NUCLEOTIDE SEQUENCE [LARGE SCALE GENOMIC DNA]</scope>
    <source>
        <strain evidence="3">18</strain>
    </source>
</reference>
<dbReference type="RefSeq" id="WP_136535253.1">
    <property type="nucleotide sequence ID" value="NZ_STGY01000056.1"/>
</dbReference>
<dbReference type="Proteomes" id="UP000308760">
    <property type="component" value="Unassembled WGS sequence"/>
</dbReference>